<evidence type="ECO:0000256" key="4">
    <source>
        <dbReference type="ARBA" id="ARBA00022679"/>
    </source>
</evidence>
<name>A0A6L7ABN4_LEULA</name>
<evidence type="ECO:0000313" key="6">
    <source>
        <dbReference type="EMBL" id="MWN21182.1"/>
    </source>
</evidence>
<dbReference type="SUPFAM" id="SSF53448">
    <property type="entry name" value="Nucleotide-diphospho-sugar transferases"/>
    <property type="match status" value="1"/>
</dbReference>
<dbReference type="InterPro" id="IPR029044">
    <property type="entry name" value="Nucleotide-diphossugar_trans"/>
</dbReference>
<dbReference type="PANTHER" id="PTHR43179:SF12">
    <property type="entry name" value="GALACTOFURANOSYLTRANSFERASE GLFT2"/>
    <property type="match status" value="1"/>
</dbReference>
<dbReference type="Pfam" id="PF00535">
    <property type="entry name" value="Glycos_transf_2"/>
    <property type="match status" value="1"/>
</dbReference>
<dbReference type="GO" id="GO:0016757">
    <property type="term" value="F:glycosyltransferase activity"/>
    <property type="evidence" value="ECO:0007669"/>
    <property type="project" value="UniProtKB-KW"/>
</dbReference>
<comment type="similarity">
    <text evidence="2">Belongs to the glycosyltransferase 2 family.</text>
</comment>
<evidence type="ECO:0000259" key="5">
    <source>
        <dbReference type="Pfam" id="PF00535"/>
    </source>
</evidence>
<dbReference type="AlphaFoldDB" id="A0A6L7ABN4"/>
<reference evidence="6 7" key="1">
    <citation type="submission" date="2019-12" db="EMBL/GenBank/DDBJ databases">
        <title>Complete genome sequence of Leuconostoc lactis strain AVN1 provides insights into metabolic potential.</title>
        <authorList>
            <person name="Besrour N."/>
            <person name="Najjari A."/>
            <person name="Fhoula I."/>
            <person name="Jaballah S."/>
            <person name="Klibi N."/>
            <person name="Ouzari H.I."/>
        </authorList>
    </citation>
    <scope>NUCLEOTIDE SEQUENCE [LARGE SCALE GENOMIC DNA]</scope>
    <source>
        <strain evidence="6 7">AVN1</strain>
    </source>
</reference>
<evidence type="ECO:0000256" key="2">
    <source>
        <dbReference type="ARBA" id="ARBA00006739"/>
    </source>
</evidence>
<feature type="domain" description="Glycosyltransferase 2-like" evidence="5">
    <location>
        <begin position="9"/>
        <end position="138"/>
    </location>
</feature>
<dbReference type="Gene3D" id="3.90.550.10">
    <property type="entry name" value="Spore Coat Polysaccharide Biosynthesis Protein SpsA, Chain A"/>
    <property type="match status" value="1"/>
</dbReference>
<protein>
    <submittedName>
        <fullName evidence="6">Glycosyltransferase</fullName>
    </submittedName>
</protein>
<dbReference type="Proteomes" id="UP000478636">
    <property type="component" value="Unassembled WGS sequence"/>
</dbReference>
<organism evidence="6 7">
    <name type="scientific">Leuconostoc lactis</name>
    <dbReference type="NCBI Taxonomy" id="1246"/>
    <lineage>
        <taxon>Bacteria</taxon>
        <taxon>Bacillati</taxon>
        <taxon>Bacillota</taxon>
        <taxon>Bacilli</taxon>
        <taxon>Lactobacillales</taxon>
        <taxon>Lactobacillaceae</taxon>
        <taxon>Leuconostoc</taxon>
    </lineage>
</organism>
<dbReference type="InterPro" id="IPR001173">
    <property type="entry name" value="Glyco_trans_2-like"/>
</dbReference>
<evidence type="ECO:0000256" key="3">
    <source>
        <dbReference type="ARBA" id="ARBA00022676"/>
    </source>
</evidence>
<accession>A0A6L7ABN4</accession>
<gene>
    <name evidence="6" type="ORF">GQS40_05795</name>
</gene>
<evidence type="ECO:0000256" key="1">
    <source>
        <dbReference type="ARBA" id="ARBA00004776"/>
    </source>
</evidence>
<comment type="pathway">
    <text evidence="1">Cell wall biogenesis; cell wall polysaccharide biosynthesis.</text>
</comment>
<keyword evidence="4 6" id="KW-0808">Transferase</keyword>
<comment type="caution">
    <text evidence="6">The sequence shown here is derived from an EMBL/GenBank/DDBJ whole genome shotgun (WGS) entry which is preliminary data.</text>
</comment>
<sequence length="376" mass="43336">MTNKNVTAAIVTYNRVDLLKESLSAVLNQTDYLNHVIVVNNKSTDETAEYLATVTDPRVIVYNSEENLGGAGGFNKAVRLFAEETQDDYVWLMDDDTIAEPDALKYLVDFITENDHVGFVNSVVRWGSRDGHPSWMNVPAPRGFTWQYHMNLANPGIEVVNSTFVSVLFSRKTVAMVGLPQKEYFIWGDDMEYTNRIADVNRGYTVLKSIVVHKSKENTMPGDIVREQDDSRLWRYNYEYRNRVLTARRVSKREWLRTVVNALRHDLRMVLFGGHVKYRWQKAKMIVSGTVRGIQFNPDIEYVAGLRDYDVRSINKLLRARYLSDPQAIITLDQDIDFIENYTYEDFLNKTPEADKYIAQIKAAQEAAKNTDTDKQ</sequence>
<dbReference type="RefSeq" id="WP_029510182.1">
    <property type="nucleotide sequence ID" value="NZ_DAMAHY010000104.1"/>
</dbReference>
<proteinExistence type="inferred from homology"/>
<keyword evidence="3" id="KW-0328">Glycosyltransferase</keyword>
<dbReference type="PANTHER" id="PTHR43179">
    <property type="entry name" value="RHAMNOSYLTRANSFERASE WBBL"/>
    <property type="match status" value="1"/>
</dbReference>
<dbReference type="EMBL" id="WSZI01000013">
    <property type="protein sequence ID" value="MWN21182.1"/>
    <property type="molecule type" value="Genomic_DNA"/>
</dbReference>
<evidence type="ECO:0000313" key="7">
    <source>
        <dbReference type="Proteomes" id="UP000478636"/>
    </source>
</evidence>
<dbReference type="CDD" id="cd04185">
    <property type="entry name" value="GT_2_like_b"/>
    <property type="match status" value="1"/>
</dbReference>